<dbReference type="PROSITE" id="PS00552">
    <property type="entry name" value="HTH_MERR_1"/>
    <property type="match status" value="1"/>
</dbReference>
<dbReference type="PANTHER" id="PTHR30204:SF98">
    <property type="entry name" value="HTH-TYPE TRANSCRIPTIONAL REGULATOR ADHR"/>
    <property type="match status" value="1"/>
</dbReference>
<gene>
    <name evidence="3" type="ORF">EV644_105371</name>
</gene>
<dbReference type="GO" id="GO:0003677">
    <property type="term" value="F:DNA binding"/>
    <property type="evidence" value="ECO:0007669"/>
    <property type="project" value="UniProtKB-KW"/>
</dbReference>
<dbReference type="InterPro" id="IPR000551">
    <property type="entry name" value="MerR-type_HTH_dom"/>
</dbReference>
<proteinExistence type="predicted"/>
<reference evidence="3 4" key="1">
    <citation type="journal article" date="2015" name="Stand. Genomic Sci.">
        <title>Genomic Encyclopedia of Bacterial and Archaeal Type Strains, Phase III: the genomes of soil and plant-associated and newly described type strains.</title>
        <authorList>
            <person name="Whitman W.B."/>
            <person name="Woyke T."/>
            <person name="Klenk H.P."/>
            <person name="Zhou Y."/>
            <person name="Lilburn T.G."/>
            <person name="Beck B.J."/>
            <person name="De Vos P."/>
            <person name="Vandamme P."/>
            <person name="Eisen J.A."/>
            <person name="Garrity G."/>
            <person name="Hugenholtz P."/>
            <person name="Kyrpides N.C."/>
        </authorList>
    </citation>
    <scope>NUCLEOTIDE SEQUENCE [LARGE SCALE GENOMIC DNA]</scope>
    <source>
        <strain evidence="3 4">VKM Ac-2538</strain>
    </source>
</reference>
<evidence type="ECO:0000313" key="4">
    <source>
        <dbReference type="Proteomes" id="UP000295818"/>
    </source>
</evidence>
<dbReference type="PRINTS" id="PR00040">
    <property type="entry name" value="HTHMERR"/>
</dbReference>
<name>A0ABY2BMJ1_9ACTN</name>
<dbReference type="Gene3D" id="1.10.1660.10">
    <property type="match status" value="1"/>
</dbReference>
<keyword evidence="1 3" id="KW-0238">DNA-binding</keyword>
<keyword evidence="4" id="KW-1185">Reference proteome</keyword>
<accession>A0ABY2BMJ1</accession>
<dbReference type="InterPro" id="IPR047057">
    <property type="entry name" value="MerR_fam"/>
</dbReference>
<feature type="domain" description="HTH merR-type" evidence="2">
    <location>
        <begin position="7"/>
        <end position="77"/>
    </location>
</feature>
<sequence length="159" mass="17712">MSQVTAGLSIGQVAERTGLSVHALRFYEREGILADPVRRESNGRRVYSEDDVEWLNMCIKFRSSGMPLDTIRRYTDLVRQGPGNEQDRLALLRSHQESVTAQIQELTECLNVISHKVEVYQEHLDRGTAECLWVAPSTLPQTSADEAGQAVRSQAGQAG</sequence>
<evidence type="ECO:0000259" key="2">
    <source>
        <dbReference type="PROSITE" id="PS50937"/>
    </source>
</evidence>
<dbReference type="EMBL" id="SLWM01000005">
    <property type="protein sequence ID" value="TCO24337.1"/>
    <property type="molecule type" value="Genomic_DNA"/>
</dbReference>
<dbReference type="RefSeq" id="WP_132189255.1">
    <property type="nucleotide sequence ID" value="NZ_SLWM01000005.1"/>
</dbReference>
<protein>
    <submittedName>
        <fullName evidence="3">DNA-binding transcriptional MerR regulator</fullName>
    </submittedName>
</protein>
<comment type="caution">
    <text evidence="3">The sequence shown here is derived from an EMBL/GenBank/DDBJ whole genome shotgun (WGS) entry which is preliminary data.</text>
</comment>
<dbReference type="PANTHER" id="PTHR30204">
    <property type="entry name" value="REDOX-CYCLING DRUG-SENSING TRANSCRIPTIONAL ACTIVATOR SOXR"/>
    <property type="match status" value="1"/>
</dbReference>
<dbReference type="PROSITE" id="PS50937">
    <property type="entry name" value="HTH_MERR_2"/>
    <property type="match status" value="1"/>
</dbReference>
<dbReference type="InterPro" id="IPR009061">
    <property type="entry name" value="DNA-bd_dom_put_sf"/>
</dbReference>
<dbReference type="SUPFAM" id="SSF46955">
    <property type="entry name" value="Putative DNA-binding domain"/>
    <property type="match status" value="1"/>
</dbReference>
<evidence type="ECO:0000313" key="3">
    <source>
        <dbReference type="EMBL" id="TCO24337.1"/>
    </source>
</evidence>
<dbReference type="Pfam" id="PF13411">
    <property type="entry name" value="MerR_1"/>
    <property type="match status" value="1"/>
</dbReference>
<dbReference type="Proteomes" id="UP000295818">
    <property type="component" value="Unassembled WGS sequence"/>
</dbReference>
<dbReference type="CDD" id="cd01109">
    <property type="entry name" value="HTH_YyaN"/>
    <property type="match status" value="1"/>
</dbReference>
<evidence type="ECO:0000256" key="1">
    <source>
        <dbReference type="ARBA" id="ARBA00023125"/>
    </source>
</evidence>
<dbReference type="SMART" id="SM00422">
    <property type="entry name" value="HTH_MERR"/>
    <property type="match status" value="1"/>
</dbReference>
<organism evidence="3 4">
    <name type="scientific">Kribbella orskensis</name>
    <dbReference type="NCBI Taxonomy" id="2512216"/>
    <lineage>
        <taxon>Bacteria</taxon>
        <taxon>Bacillati</taxon>
        <taxon>Actinomycetota</taxon>
        <taxon>Actinomycetes</taxon>
        <taxon>Propionibacteriales</taxon>
        <taxon>Kribbellaceae</taxon>
        <taxon>Kribbella</taxon>
    </lineage>
</organism>